<evidence type="ECO:0000313" key="2">
    <source>
        <dbReference type="Proteomes" id="UP000823405"/>
    </source>
</evidence>
<keyword evidence="2" id="KW-1185">Reference proteome</keyword>
<sequence>MERQRSYDPRRQPPGFYLQQQALLQEQFELQQQARRSQAQVPQAPVVLERQESVAPLQ</sequence>
<proteinExistence type="predicted"/>
<protein>
    <submittedName>
        <fullName evidence="1">Uncharacterized protein</fullName>
    </submittedName>
</protein>
<dbReference type="EMBL" id="JAAAIN010000183">
    <property type="protein sequence ID" value="KAG0318604.1"/>
    <property type="molecule type" value="Genomic_DNA"/>
</dbReference>
<dbReference type="Proteomes" id="UP000823405">
    <property type="component" value="Unassembled WGS sequence"/>
</dbReference>
<reference evidence="1" key="1">
    <citation type="journal article" date="2020" name="Fungal Divers.">
        <title>Resolving the Mortierellaceae phylogeny through synthesis of multi-gene phylogenetics and phylogenomics.</title>
        <authorList>
            <person name="Vandepol N."/>
            <person name="Liber J."/>
            <person name="Desiro A."/>
            <person name="Na H."/>
            <person name="Kennedy M."/>
            <person name="Barry K."/>
            <person name="Grigoriev I.V."/>
            <person name="Miller A.N."/>
            <person name="O'Donnell K."/>
            <person name="Stajich J.E."/>
            <person name="Bonito G."/>
        </authorList>
    </citation>
    <scope>NUCLEOTIDE SEQUENCE</scope>
    <source>
        <strain evidence="1">NVP60</strain>
    </source>
</reference>
<dbReference type="AlphaFoldDB" id="A0A9P6RGN6"/>
<comment type="caution">
    <text evidence="1">The sequence shown here is derived from an EMBL/GenBank/DDBJ whole genome shotgun (WGS) entry which is preliminary data.</text>
</comment>
<organism evidence="1 2">
    <name type="scientific">Linnemannia gamsii</name>
    <dbReference type="NCBI Taxonomy" id="64522"/>
    <lineage>
        <taxon>Eukaryota</taxon>
        <taxon>Fungi</taxon>
        <taxon>Fungi incertae sedis</taxon>
        <taxon>Mucoromycota</taxon>
        <taxon>Mortierellomycotina</taxon>
        <taxon>Mortierellomycetes</taxon>
        <taxon>Mortierellales</taxon>
        <taxon>Mortierellaceae</taxon>
        <taxon>Linnemannia</taxon>
    </lineage>
</organism>
<gene>
    <name evidence="1" type="ORF">BGZ97_003510</name>
</gene>
<feature type="non-terminal residue" evidence="1">
    <location>
        <position position="58"/>
    </location>
</feature>
<name>A0A9P6RGN6_9FUNG</name>
<accession>A0A9P6RGN6</accession>
<evidence type="ECO:0000313" key="1">
    <source>
        <dbReference type="EMBL" id="KAG0318604.1"/>
    </source>
</evidence>